<name>A0ABW0C865_9FLAO</name>
<dbReference type="InterPro" id="IPR026444">
    <property type="entry name" value="Secre_tail"/>
</dbReference>
<reference evidence="4" key="1">
    <citation type="journal article" date="2019" name="Int. J. Syst. Evol. Microbiol.">
        <title>The Global Catalogue of Microorganisms (GCM) 10K type strain sequencing project: providing services to taxonomists for standard genome sequencing and annotation.</title>
        <authorList>
            <consortium name="The Broad Institute Genomics Platform"/>
            <consortium name="The Broad Institute Genome Sequencing Center for Infectious Disease"/>
            <person name="Wu L."/>
            <person name="Ma J."/>
        </authorList>
    </citation>
    <scope>NUCLEOTIDE SEQUENCE [LARGE SCALE GENOMIC DNA]</scope>
    <source>
        <strain evidence="4">JCM 17978</strain>
    </source>
</reference>
<evidence type="ECO:0000259" key="2">
    <source>
        <dbReference type="Pfam" id="PF18962"/>
    </source>
</evidence>
<dbReference type="RefSeq" id="WP_376860279.1">
    <property type="nucleotide sequence ID" value="NZ_JBHSLA010000003.1"/>
</dbReference>
<comment type="caution">
    <text evidence="3">The sequence shown here is derived from an EMBL/GenBank/DDBJ whole genome shotgun (WGS) entry which is preliminary data.</text>
</comment>
<sequence>MNNLNILKSKLQQMKGRYLYLALILMVTGGLQAQNCTPYPNNPTAREIHFNYYNTNAISLSTSSVIESSGGPNYTVNVYTFTIPYFQNQLQTDLRFRNQVNTCSWNAGSSPCGSKAVTVYNSHSGGSLLGSQPNQVDIYGHNFPVGVRNIRVEASCGGQVYQTRYYRFIVQKEAYASVNLDVNAYCKKDKQGQNSGYIGFKASGTHTNSSKLYFRVVAPNGSSCSNNDYALNSLNTNANPSGFFNCLSNGTYTIQLVYKSTLMGGGYITHVLNSNFYSYQKTFRSCMNKVSLPFYTLRTTQADSSGISIYPNPAVDQLELAYALKTWNAQAILHDMHSTPVKKLSLDGQKGSMTIDVSALKKGLYFLTIIDGDDTIIKKIVKK</sequence>
<protein>
    <submittedName>
        <fullName evidence="3">T9SS type A sorting domain-containing protein</fullName>
    </submittedName>
</protein>
<feature type="domain" description="Secretion system C-terminal sorting" evidence="2">
    <location>
        <begin position="309"/>
        <end position="381"/>
    </location>
</feature>
<evidence type="ECO:0000256" key="1">
    <source>
        <dbReference type="ARBA" id="ARBA00022729"/>
    </source>
</evidence>
<keyword evidence="1" id="KW-0732">Signal</keyword>
<evidence type="ECO:0000313" key="4">
    <source>
        <dbReference type="Proteomes" id="UP001596162"/>
    </source>
</evidence>
<dbReference type="EMBL" id="JBHSLA010000003">
    <property type="protein sequence ID" value="MFC5195449.1"/>
    <property type="molecule type" value="Genomic_DNA"/>
</dbReference>
<organism evidence="3 4">
    <name type="scientific">Bizionia hallyeonensis</name>
    <dbReference type="NCBI Taxonomy" id="1123757"/>
    <lineage>
        <taxon>Bacteria</taxon>
        <taxon>Pseudomonadati</taxon>
        <taxon>Bacteroidota</taxon>
        <taxon>Flavobacteriia</taxon>
        <taxon>Flavobacteriales</taxon>
        <taxon>Flavobacteriaceae</taxon>
        <taxon>Bizionia</taxon>
    </lineage>
</organism>
<dbReference type="Pfam" id="PF18962">
    <property type="entry name" value="Por_Secre_tail"/>
    <property type="match status" value="1"/>
</dbReference>
<accession>A0ABW0C865</accession>
<dbReference type="NCBIfam" id="TIGR04183">
    <property type="entry name" value="Por_Secre_tail"/>
    <property type="match status" value="1"/>
</dbReference>
<evidence type="ECO:0000313" key="3">
    <source>
        <dbReference type="EMBL" id="MFC5195449.1"/>
    </source>
</evidence>
<dbReference type="Proteomes" id="UP001596162">
    <property type="component" value="Unassembled WGS sequence"/>
</dbReference>
<proteinExistence type="predicted"/>
<keyword evidence="4" id="KW-1185">Reference proteome</keyword>
<gene>
    <name evidence="3" type="ORF">ACFPH8_08935</name>
</gene>